<keyword evidence="3 8" id="KW-0813">Transport</keyword>
<dbReference type="InterPro" id="IPR003663">
    <property type="entry name" value="Sugar/inositol_transpt"/>
</dbReference>
<comment type="caution">
    <text evidence="11">The sequence shown here is derived from an EMBL/GenBank/DDBJ whole genome shotgun (WGS) entry which is preliminary data.</text>
</comment>
<dbReference type="Gene3D" id="1.20.1250.20">
    <property type="entry name" value="MFS general substrate transporter like domains"/>
    <property type="match status" value="1"/>
</dbReference>
<comment type="similarity">
    <text evidence="2 8">Belongs to the major facilitator superfamily. Sugar transporter (TC 2.A.1.1) family.</text>
</comment>
<evidence type="ECO:0000259" key="10">
    <source>
        <dbReference type="PROSITE" id="PS50850"/>
    </source>
</evidence>
<evidence type="ECO:0000256" key="6">
    <source>
        <dbReference type="ARBA" id="ARBA00023136"/>
    </source>
</evidence>
<feature type="transmembrane region" description="Helical" evidence="9">
    <location>
        <begin position="397"/>
        <end position="417"/>
    </location>
</feature>
<evidence type="ECO:0000313" key="11">
    <source>
        <dbReference type="EMBL" id="KAK8027470.1"/>
    </source>
</evidence>
<gene>
    <name evidence="11" type="ORF">PG991_004526</name>
</gene>
<evidence type="ECO:0000256" key="5">
    <source>
        <dbReference type="ARBA" id="ARBA00022989"/>
    </source>
</evidence>
<evidence type="ECO:0000256" key="8">
    <source>
        <dbReference type="RuleBase" id="RU003346"/>
    </source>
</evidence>
<dbReference type="PANTHER" id="PTHR48022">
    <property type="entry name" value="PLASTIDIC GLUCOSE TRANSPORTER 4"/>
    <property type="match status" value="1"/>
</dbReference>
<dbReference type="EMBL" id="JAQQWI010000007">
    <property type="protein sequence ID" value="KAK8027470.1"/>
    <property type="molecule type" value="Genomic_DNA"/>
</dbReference>
<dbReference type="NCBIfam" id="TIGR00879">
    <property type="entry name" value="SP"/>
    <property type="match status" value="1"/>
</dbReference>
<feature type="domain" description="Major facilitator superfamily (MFS) profile" evidence="10">
    <location>
        <begin position="75"/>
        <end position="520"/>
    </location>
</feature>
<accession>A0ABR1S6J8</accession>
<feature type="transmembrane region" description="Helical" evidence="9">
    <location>
        <begin position="154"/>
        <end position="172"/>
    </location>
</feature>
<dbReference type="InterPro" id="IPR050360">
    <property type="entry name" value="MFS_Sugar_Transporters"/>
</dbReference>
<proteinExistence type="inferred from homology"/>
<keyword evidence="5 9" id="KW-1133">Transmembrane helix</keyword>
<evidence type="ECO:0000256" key="1">
    <source>
        <dbReference type="ARBA" id="ARBA00004141"/>
    </source>
</evidence>
<evidence type="ECO:0000256" key="7">
    <source>
        <dbReference type="ARBA" id="ARBA00026248"/>
    </source>
</evidence>
<dbReference type="InterPro" id="IPR020846">
    <property type="entry name" value="MFS_dom"/>
</dbReference>
<evidence type="ECO:0000256" key="2">
    <source>
        <dbReference type="ARBA" id="ARBA00010992"/>
    </source>
</evidence>
<evidence type="ECO:0000313" key="12">
    <source>
        <dbReference type="Proteomes" id="UP001396898"/>
    </source>
</evidence>
<feature type="transmembrane region" description="Helical" evidence="9">
    <location>
        <begin position="423"/>
        <end position="451"/>
    </location>
</feature>
<keyword evidence="12" id="KW-1185">Reference proteome</keyword>
<dbReference type="PROSITE" id="PS00217">
    <property type="entry name" value="SUGAR_TRANSPORT_2"/>
    <property type="match status" value="1"/>
</dbReference>
<feature type="transmembrane region" description="Helical" evidence="9">
    <location>
        <begin position="251"/>
        <end position="272"/>
    </location>
</feature>
<feature type="transmembrane region" description="Helical" evidence="9">
    <location>
        <begin position="497"/>
        <end position="514"/>
    </location>
</feature>
<keyword evidence="4 9" id="KW-0812">Transmembrane</keyword>
<sequence>MANEPKALAEHDERGTATVAPAAGAVRLDDKVLAKMAAGISNFDDITHDAHAATNYEHDMTLREALTLYPKAIAFSMILSVSLVMEGYDTALLGGFFAYPAFRKKFGEPVHSGSGTYQLTASWQSGLQAMVQVGEIVGLYLAGTLAEKYGYRKTLLGSLVFMILVIFIMFFAQNISMLMAGEFLCGLPWGAWQTLTTTYAAEIAPIALRPYLTTFVNMCWAIGQLVSQGVLRGLLYRQDDWGWRIPYAIQWAWPLPIITGVLLAPESPWWLVRNGRVEEAKKVLQSLVSAKNSNYSVDRNVAMMIYTDAQERAVAQGTSYLDCFKGVDLRRTEITCCTWLIQIGCGIWFGGNATYFLEQAGFDNEQSFNFGLGQNAINVFGTICSWWVMQLVGRRSLYLSGLVIMFVLLLAVGFMGIPEPSDAIAYGSGTLLMLFTLTFGVTVGPVCYCLVSEMPSTRLRIKTVALARNAYNVMSIAANFLNNPILNPLAWNLRGKGGFIWCGFCLVSFTWAYYRLPEPRGLSAGEMDVLFQQKVPARQFTKVKADPFRSVNLEIEQVEPLEAPSKSRVTGRTEV</sequence>
<dbReference type="PROSITE" id="PS50850">
    <property type="entry name" value="MFS"/>
    <property type="match status" value="1"/>
</dbReference>
<comment type="subcellular location">
    <subcellularLocation>
        <location evidence="1">Membrane</location>
        <topology evidence="1">Multi-pass membrane protein</topology>
    </subcellularLocation>
</comment>
<dbReference type="InterPro" id="IPR005828">
    <property type="entry name" value="MFS_sugar_transport-like"/>
</dbReference>
<dbReference type="InterPro" id="IPR005829">
    <property type="entry name" value="Sugar_transporter_CS"/>
</dbReference>
<reference evidence="11 12" key="1">
    <citation type="submission" date="2023-01" db="EMBL/GenBank/DDBJ databases">
        <title>Analysis of 21 Apiospora genomes using comparative genomics revels a genus with tremendous synthesis potential of carbohydrate active enzymes and secondary metabolites.</title>
        <authorList>
            <person name="Sorensen T."/>
        </authorList>
    </citation>
    <scope>NUCLEOTIDE SEQUENCE [LARGE SCALE GENOMIC DNA]</scope>
    <source>
        <strain evidence="11 12">CBS 20057</strain>
    </source>
</reference>
<evidence type="ECO:0000256" key="4">
    <source>
        <dbReference type="ARBA" id="ARBA00022692"/>
    </source>
</evidence>
<protein>
    <submittedName>
        <fullName evidence="11">General alpha-glucoside permease</fullName>
    </submittedName>
</protein>
<dbReference type="InterPro" id="IPR036259">
    <property type="entry name" value="MFS_trans_sf"/>
</dbReference>
<name>A0ABR1S6J8_9PEZI</name>
<evidence type="ECO:0000256" key="9">
    <source>
        <dbReference type="SAM" id="Phobius"/>
    </source>
</evidence>
<dbReference type="Pfam" id="PF00083">
    <property type="entry name" value="Sugar_tr"/>
    <property type="match status" value="1"/>
</dbReference>
<dbReference type="PANTHER" id="PTHR48022:SF5">
    <property type="entry name" value="ALPHA-GLUCOSIDES PERMEASE MPH2-RELATED"/>
    <property type="match status" value="1"/>
</dbReference>
<evidence type="ECO:0000256" key="3">
    <source>
        <dbReference type="ARBA" id="ARBA00022448"/>
    </source>
</evidence>
<dbReference type="SUPFAM" id="SSF103473">
    <property type="entry name" value="MFS general substrate transporter"/>
    <property type="match status" value="1"/>
</dbReference>
<organism evidence="11 12">
    <name type="scientific">Apiospora marii</name>
    <dbReference type="NCBI Taxonomy" id="335849"/>
    <lineage>
        <taxon>Eukaryota</taxon>
        <taxon>Fungi</taxon>
        <taxon>Dikarya</taxon>
        <taxon>Ascomycota</taxon>
        <taxon>Pezizomycotina</taxon>
        <taxon>Sordariomycetes</taxon>
        <taxon>Xylariomycetidae</taxon>
        <taxon>Amphisphaeriales</taxon>
        <taxon>Apiosporaceae</taxon>
        <taxon>Apiospora</taxon>
    </lineage>
</organism>
<keyword evidence="7" id="KW-0462">Maltose metabolism</keyword>
<dbReference type="Proteomes" id="UP001396898">
    <property type="component" value="Unassembled WGS sequence"/>
</dbReference>
<keyword evidence="6 9" id="KW-0472">Membrane</keyword>